<dbReference type="Proteomes" id="UP000731465">
    <property type="component" value="Unassembled WGS sequence"/>
</dbReference>
<sequence length="660" mass="76144">MPDKISTLKSYRTDINGLKGIAIIAVVLYHLFTLLNEGYYTSIHLFDSGFLGVDIFLVISGYLIVQSIQKNIDNNTFTVFDFFKRRFFRILPPLLFVIAFSFVIGYFILIPKSYLELAREVKHTLCFISNYKFASNDGYFSVNTADKVLLHTWYLSVLIQFYLIIPFVYALNKKLNLSNKINKTIYALFAFTFVLALVFQFQNNSYLLTHTRIFELFLGAATFYASKDLVKQKQWFAKNIITYLSLFILILSLFIISISQSGWRVHTSILTALCTAFILFHGIQTRFLSNKILQTLGKASYSIYLWHWPIFIFILKCSFSLNLEYICLLILMLSTLSFISYRYSEKAKISTAVTLSLFLALLVFSIYEKKAEGHNYLSKYINTSVTIMEKGNFDLPKEYAPRIAMTINSHNIEQFGLQSETPHILLVGDSHLEHFIYYIKNFNKIPVYAFYQRGTIGYGTNFANLKATIMVGPEQRKDFFNTYISLLDKMHDGDKIVISSRWDGYEQFYNAEYNLKGNSRDFDRFTNAIIDDLSESISKYPKLKFYIINQGITLSDSQVDCLHLKLSGSILENLLNAKGCNTTVDYKNNKKLIINQKLKTLESKHPNVKIIDRNESLQVKKDLYQIKDKNGNPLFFDDNHLSAAGAMIVGEAIMKQLEKK</sequence>
<dbReference type="InterPro" id="IPR050879">
    <property type="entry name" value="Acyltransferase_3"/>
</dbReference>
<evidence type="ECO:0000259" key="3">
    <source>
        <dbReference type="Pfam" id="PF19040"/>
    </source>
</evidence>
<keyword evidence="4" id="KW-0012">Acyltransferase</keyword>
<feature type="transmembrane region" description="Helical" evidence="1">
    <location>
        <begin position="184"/>
        <end position="201"/>
    </location>
</feature>
<feature type="transmembrane region" description="Helical" evidence="1">
    <location>
        <begin position="45"/>
        <end position="65"/>
    </location>
</feature>
<evidence type="ECO:0000313" key="4">
    <source>
        <dbReference type="EMBL" id="MBW7570375.1"/>
    </source>
</evidence>
<dbReference type="InterPro" id="IPR043968">
    <property type="entry name" value="SGNH"/>
</dbReference>
<feature type="transmembrane region" description="Helical" evidence="1">
    <location>
        <begin position="348"/>
        <end position="367"/>
    </location>
</feature>
<keyword evidence="5" id="KW-1185">Reference proteome</keyword>
<feature type="domain" description="Acyltransferase 3" evidence="2">
    <location>
        <begin position="14"/>
        <end position="333"/>
    </location>
</feature>
<dbReference type="EMBL" id="JAGFNY010000015">
    <property type="protein sequence ID" value="MBW7570375.1"/>
    <property type="molecule type" value="Genomic_DNA"/>
</dbReference>
<organism evidence="4 5">
    <name type="scientific">Succinivibrio faecicola</name>
    <dbReference type="NCBI Taxonomy" id="2820300"/>
    <lineage>
        <taxon>Bacteria</taxon>
        <taxon>Pseudomonadati</taxon>
        <taxon>Pseudomonadota</taxon>
        <taxon>Gammaproteobacteria</taxon>
        <taxon>Aeromonadales</taxon>
        <taxon>Succinivibrionaceae</taxon>
        <taxon>Succinivibrio</taxon>
    </lineage>
</organism>
<comment type="caution">
    <text evidence="4">The sequence shown here is derived from an EMBL/GenBank/DDBJ whole genome shotgun (WGS) entry which is preliminary data.</text>
</comment>
<keyword evidence="1" id="KW-0472">Membrane</keyword>
<keyword evidence="4" id="KW-0808">Transferase</keyword>
<dbReference type="PANTHER" id="PTHR23028">
    <property type="entry name" value="ACETYLTRANSFERASE"/>
    <property type="match status" value="1"/>
</dbReference>
<feature type="transmembrane region" description="Helical" evidence="1">
    <location>
        <begin position="86"/>
        <end position="109"/>
    </location>
</feature>
<dbReference type="PANTHER" id="PTHR23028:SF53">
    <property type="entry name" value="ACYL_TRANSF_3 DOMAIN-CONTAINING PROTEIN"/>
    <property type="match status" value="1"/>
</dbReference>
<dbReference type="GO" id="GO:0016746">
    <property type="term" value="F:acyltransferase activity"/>
    <property type="evidence" value="ECO:0007669"/>
    <property type="project" value="UniProtKB-KW"/>
</dbReference>
<accession>A0ABS7DGF0</accession>
<keyword evidence="1" id="KW-1133">Transmembrane helix</keyword>
<dbReference type="SUPFAM" id="SSF52266">
    <property type="entry name" value="SGNH hydrolase"/>
    <property type="match status" value="1"/>
</dbReference>
<dbReference type="RefSeq" id="WP_219937594.1">
    <property type="nucleotide sequence ID" value="NZ_JAGFNY010000015.1"/>
</dbReference>
<gene>
    <name evidence="4" type="ORF">J5V48_05640</name>
</gene>
<evidence type="ECO:0000256" key="1">
    <source>
        <dbReference type="SAM" id="Phobius"/>
    </source>
</evidence>
<dbReference type="Pfam" id="PF01757">
    <property type="entry name" value="Acyl_transf_3"/>
    <property type="match status" value="1"/>
</dbReference>
<reference evidence="4 5" key="1">
    <citation type="submission" date="2021-03" db="EMBL/GenBank/DDBJ databases">
        <title>Succinivibrio sp. nov. isolated from feces of cow.</title>
        <authorList>
            <person name="Choi J.-Y."/>
        </authorList>
    </citation>
    <scope>NUCLEOTIDE SEQUENCE [LARGE SCALE GENOMIC DNA]</scope>
    <source>
        <strain evidence="4 5">AGMB01872</strain>
    </source>
</reference>
<keyword evidence="1" id="KW-0812">Transmembrane</keyword>
<evidence type="ECO:0000313" key="5">
    <source>
        <dbReference type="Proteomes" id="UP000731465"/>
    </source>
</evidence>
<feature type="domain" description="SGNH" evidence="3">
    <location>
        <begin position="418"/>
        <end position="654"/>
    </location>
</feature>
<feature type="transmembrane region" description="Helical" evidence="1">
    <location>
        <begin position="265"/>
        <end position="283"/>
    </location>
</feature>
<evidence type="ECO:0000259" key="2">
    <source>
        <dbReference type="Pfam" id="PF01757"/>
    </source>
</evidence>
<proteinExistence type="predicted"/>
<feature type="transmembrane region" description="Helical" evidence="1">
    <location>
        <begin position="236"/>
        <end position="259"/>
    </location>
</feature>
<feature type="transmembrane region" description="Helical" evidence="1">
    <location>
        <begin position="153"/>
        <end position="172"/>
    </location>
</feature>
<dbReference type="InterPro" id="IPR002656">
    <property type="entry name" value="Acyl_transf_3_dom"/>
</dbReference>
<name>A0ABS7DGF0_9GAMM</name>
<feature type="transmembrane region" description="Helical" evidence="1">
    <location>
        <begin position="21"/>
        <end position="39"/>
    </location>
</feature>
<protein>
    <submittedName>
        <fullName evidence="4">Acyltransferase</fullName>
    </submittedName>
</protein>
<dbReference type="Pfam" id="PF19040">
    <property type="entry name" value="SGNH"/>
    <property type="match status" value="1"/>
</dbReference>